<dbReference type="GO" id="GO:0009898">
    <property type="term" value="C:cytoplasmic side of plasma membrane"/>
    <property type="evidence" value="ECO:0007669"/>
    <property type="project" value="TreeGrafter"/>
</dbReference>
<dbReference type="GO" id="GO:0003842">
    <property type="term" value="F:L-glutamate gamma-semialdehyde dehydrogenase activity"/>
    <property type="evidence" value="ECO:0007669"/>
    <property type="project" value="TreeGrafter"/>
</dbReference>
<keyword evidence="5" id="KW-1185">Reference proteome</keyword>
<dbReference type="RefSeq" id="WP_035936088.1">
    <property type="nucleotide sequence ID" value="NZ_CADFFX010000038.1"/>
</dbReference>
<organism evidence="4 5">
    <name type="scientific">Caballeronia glathei</name>
    <dbReference type="NCBI Taxonomy" id="60547"/>
    <lineage>
        <taxon>Bacteria</taxon>
        <taxon>Pseudomonadati</taxon>
        <taxon>Pseudomonadota</taxon>
        <taxon>Betaproteobacteria</taxon>
        <taxon>Burkholderiales</taxon>
        <taxon>Burkholderiaceae</taxon>
        <taxon>Caballeronia</taxon>
    </lineage>
</organism>
<dbReference type="SUPFAM" id="SSF53720">
    <property type="entry name" value="ALDH-like"/>
    <property type="match status" value="1"/>
</dbReference>
<dbReference type="PANTHER" id="PTHR42862">
    <property type="entry name" value="DELTA-1-PYRROLINE-5-CARBOXYLATE DEHYDROGENASE 1, ISOFORM A-RELATED"/>
    <property type="match status" value="1"/>
</dbReference>
<accession>A0A069PQM0</accession>
<protein>
    <submittedName>
        <fullName evidence="4">Aldehyde dehydrogenase</fullName>
    </submittedName>
</protein>
<dbReference type="GO" id="GO:0010133">
    <property type="term" value="P:L-proline catabolic process to L-glutamate"/>
    <property type="evidence" value="ECO:0007669"/>
    <property type="project" value="TreeGrafter"/>
</dbReference>
<gene>
    <name evidence="4" type="ORF">BG61_30905</name>
</gene>
<keyword evidence="2" id="KW-0520">NAD</keyword>
<dbReference type="PANTHER" id="PTHR42862:SF1">
    <property type="entry name" value="DELTA-1-PYRROLINE-5-CARBOXYLATE DEHYDROGENASE 2, ISOFORM A-RELATED"/>
    <property type="match status" value="1"/>
</dbReference>
<name>A0A069PQM0_9BURK</name>
<dbReference type="InterPro" id="IPR016163">
    <property type="entry name" value="Ald_DH_C"/>
</dbReference>
<dbReference type="NCBIfam" id="TIGR02288">
    <property type="entry name" value="PaaN_2"/>
    <property type="match status" value="1"/>
</dbReference>
<dbReference type="Pfam" id="PF00171">
    <property type="entry name" value="Aldedh"/>
    <property type="match status" value="1"/>
</dbReference>
<keyword evidence="1" id="KW-0560">Oxidoreductase</keyword>
<evidence type="ECO:0000259" key="3">
    <source>
        <dbReference type="Pfam" id="PF00171"/>
    </source>
</evidence>
<proteinExistence type="predicted"/>
<feature type="domain" description="Aldehyde dehydrogenase" evidence="3">
    <location>
        <begin position="87"/>
        <end position="505"/>
    </location>
</feature>
<dbReference type="InterPro" id="IPR050485">
    <property type="entry name" value="Proline_metab_enzyme"/>
</dbReference>
<dbReference type="InterPro" id="IPR016162">
    <property type="entry name" value="Ald_DH_N"/>
</dbReference>
<dbReference type="Proteomes" id="UP000027466">
    <property type="component" value="Unassembled WGS sequence"/>
</dbReference>
<sequence length="569" mass="60510">MTHPLFTKHQATLDKALAAIETRGYWSPFAEMPSPKVYGETASSEGEAAFKSHLNRTFELDQPSTGETVGSELSPFGIALGVRYPKAEPDALLAASAAAQTQWRAAGPQAWAGVSLEILSRLNRASFEIGYSVMHTTGQAFMMAFQAGGPHAQDRALEAVVYAWDQLRRIPAEAYWEKPQGKNPPLAMQKRFTVVPRGTGLVLGCCTFPTWNGYPGLFADLATGNTVIVKPHPGAILPLAITVRIARDVLREAGFDPNVVTLLATEPNDGPLVQDLAQRPEIKLIDFTGSTQNGTWLERNAHQAQVYTEKAGVNQIVIDSVDDMKAAARNIAFSLALYSGQMCTAPQNIYVPRDGIRTSEGQLNFDDVAKALAGAVEKLVSDPARAVELTGAIQNDGVIQRIAEARQLGDVLVDSQALAHPVFADARVRSPLMVKLDARTDSAKFTKEWFGPVSFVIATDSTAQSLDLAGSIAAEHGALTLSVYSTDDAVIEAAHEAAILGGVALSINLTGGVFVNQSAAFSDFHGTGANPAANAALADAAFVANRFRVVQSRVHVAPKASPAEAGQTA</sequence>
<evidence type="ECO:0000256" key="1">
    <source>
        <dbReference type="ARBA" id="ARBA00023002"/>
    </source>
</evidence>
<evidence type="ECO:0000256" key="2">
    <source>
        <dbReference type="ARBA" id="ARBA00023027"/>
    </source>
</evidence>
<dbReference type="AlphaFoldDB" id="A0A069PQM0"/>
<dbReference type="STRING" id="60547.GCA_000751215_04693"/>
<evidence type="ECO:0000313" key="4">
    <source>
        <dbReference type="EMBL" id="KDR39596.1"/>
    </source>
</evidence>
<dbReference type="Gene3D" id="3.40.605.10">
    <property type="entry name" value="Aldehyde Dehydrogenase, Chain A, domain 1"/>
    <property type="match status" value="1"/>
</dbReference>
<dbReference type="InterPro" id="IPR016161">
    <property type="entry name" value="Ald_DH/histidinol_DH"/>
</dbReference>
<dbReference type="InterPro" id="IPR015590">
    <property type="entry name" value="Aldehyde_DH_dom"/>
</dbReference>
<dbReference type="InterPro" id="IPR011975">
    <property type="entry name" value="PaaN_2"/>
</dbReference>
<evidence type="ECO:0000313" key="5">
    <source>
        <dbReference type="Proteomes" id="UP000027466"/>
    </source>
</evidence>
<reference evidence="4 5" key="1">
    <citation type="submission" date="2014-03" db="EMBL/GenBank/DDBJ databases">
        <title>Draft Genome Sequences of Four Burkholderia Strains.</title>
        <authorList>
            <person name="Liu X.Y."/>
            <person name="Li C.X."/>
            <person name="Xu J.H."/>
        </authorList>
    </citation>
    <scope>NUCLEOTIDE SEQUENCE [LARGE SCALE GENOMIC DNA]</scope>
    <source>
        <strain evidence="4 5">DSM 50014</strain>
    </source>
</reference>
<dbReference type="EMBL" id="JFHC01000055">
    <property type="protein sequence ID" value="KDR39596.1"/>
    <property type="molecule type" value="Genomic_DNA"/>
</dbReference>
<dbReference type="Gene3D" id="3.40.309.10">
    <property type="entry name" value="Aldehyde Dehydrogenase, Chain A, domain 2"/>
    <property type="match status" value="1"/>
</dbReference>
<comment type="caution">
    <text evidence="4">The sequence shown here is derived from an EMBL/GenBank/DDBJ whole genome shotgun (WGS) entry which is preliminary data.</text>
</comment>